<feature type="compositionally biased region" description="Pro residues" evidence="1">
    <location>
        <begin position="1"/>
        <end position="11"/>
    </location>
</feature>
<gene>
    <name evidence="2" type="ORF">BP6252_10681</name>
</gene>
<comment type="caution">
    <text evidence="2">The sequence shown here is derived from an EMBL/GenBank/DDBJ whole genome shotgun (WGS) entry which is preliminary data.</text>
</comment>
<name>A0A3D8QTP6_9HELO</name>
<reference evidence="2 3" key="1">
    <citation type="journal article" date="2018" name="IMA Fungus">
        <title>IMA Genome-F 9: Draft genome sequence of Annulohypoxylon stygium, Aspergillus mulundensis, Berkeleyomyces basicola (syn. Thielaviopsis basicola), Ceratocystis smalleyi, two Cercospora beticola strains, Coleophoma cylindrospora, Fusarium fracticaudum, Phialophora cf. hyalina, and Morchella septimelata.</title>
        <authorList>
            <person name="Wingfield B.D."/>
            <person name="Bills G.F."/>
            <person name="Dong Y."/>
            <person name="Huang W."/>
            <person name="Nel W.J."/>
            <person name="Swalarsk-Parry B.S."/>
            <person name="Vaghefi N."/>
            <person name="Wilken P.M."/>
            <person name="An Z."/>
            <person name="de Beer Z.W."/>
            <person name="De Vos L."/>
            <person name="Chen L."/>
            <person name="Duong T.A."/>
            <person name="Gao Y."/>
            <person name="Hammerbacher A."/>
            <person name="Kikkert J.R."/>
            <person name="Li Y."/>
            <person name="Li H."/>
            <person name="Li K."/>
            <person name="Li Q."/>
            <person name="Liu X."/>
            <person name="Ma X."/>
            <person name="Naidoo K."/>
            <person name="Pethybridge S.J."/>
            <person name="Sun J."/>
            <person name="Steenkamp E.T."/>
            <person name="van der Nest M.A."/>
            <person name="van Wyk S."/>
            <person name="Wingfield M.J."/>
            <person name="Xiong C."/>
            <person name="Yue Q."/>
            <person name="Zhang X."/>
        </authorList>
    </citation>
    <scope>NUCLEOTIDE SEQUENCE [LARGE SCALE GENOMIC DNA]</scope>
    <source>
        <strain evidence="2 3">BP6252</strain>
    </source>
</reference>
<feature type="region of interest" description="Disordered" evidence="1">
    <location>
        <begin position="1"/>
        <end position="42"/>
    </location>
</feature>
<feature type="region of interest" description="Disordered" evidence="1">
    <location>
        <begin position="504"/>
        <end position="524"/>
    </location>
</feature>
<organism evidence="2 3">
    <name type="scientific">Coleophoma cylindrospora</name>
    <dbReference type="NCBI Taxonomy" id="1849047"/>
    <lineage>
        <taxon>Eukaryota</taxon>
        <taxon>Fungi</taxon>
        <taxon>Dikarya</taxon>
        <taxon>Ascomycota</taxon>
        <taxon>Pezizomycotina</taxon>
        <taxon>Leotiomycetes</taxon>
        <taxon>Helotiales</taxon>
        <taxon>Dermateaceae</taxon>
        <taxon>Coleophoma</taxon>
    </lineage>
</organism>
<feature type="compositionally biased region" description="Polar residues" evidence="1">
    <location>
        <begin position="111"/>
        <end position="129"/>
    </location>
</feature>
<protein>
    <submittedName>
        <fullName evidence="2">Uncharacterized protein</fullName>
    </submittedName>
</protein>
<keyword evidence="3" id="KW-1185">Reference proteome</keyword>
<evidence type="ECO:0000256" key="1">
    <source>
        <dbReference type="SAM" id="MobiDB-lite"/>
    </source>
</evidence>
<feature type="region of interest" description="Disordered" evidence="1">
    <location>
        <begin position="95"/>
        <end position="146"/>
    </location>
</feature>
<dbReference type="EMBL" id="PDLM01000012">
    <property type="protein sequence ID" value="RDW65030.1"/>
    <property type="molecule type" value="Genomic_DNA"/>
</dbReference>
<feature type="compositionally biased region" description="Basic and acidic residues" evidence="1">
    <location>
        <begin position="512"/>
        <end position="522"/>
    </location>
</feature>
<sequence>MASLQPPPPCTLEPKPDQPFFAFDGDEEQENHHKEPWSPYIVSPASDPESNWVFLQPITLSIRTRPSLLPPISDFTNTPSLPPTLQQLQYALRVSSKEPTPTSNPNPNPTQNIFSSTTHQPATMSNHSNPPERFTSPLPSPELPIRLPAQTPIFSQLDARTQPSHPTSTHPDSRSPIEHDAYKKLEAHVATRLPYVELASKRLQAIIGIRNDTPFELPCSLSADISPASLRSKHLLVENGGDFQPGTLSAPAPAPTKTPKRRDSGVGMNITPPMPQPLPMVDEVTGKGLREFLLQKGLRRGQTRLDCSSMTFYDFTPDLRTGEFKNELLVHYSNESVHERIVCYQVDLPTASTTTVSDQLPRTERWIWFLLSRPLISYQDPLPPNTKSTSTRTPPNCPSRSYWVVIAAPLAHVTSYAPTSEHISKPTQQPSTGPHAKRITRRRDFDFSHSGVPLFEFSSESDPTFADGVPFLSVEKMTSWSAEEHGAYTVEEYAEVHEQWARSDAAWDEESGERKRDMRGKAEQPAAAKGRWWSEFYAKMYEDSRRWGRIRAAMARGKCRVVVRWEEMDAELPRGKERERERERSLVRRLSRTGLRKRSALAEMTDLTGLGDEGWVQLDEIGAGKGDEGLDCEIRRGQ</sequence>
<evidence type="ECO:0000313" key="3">
    <source>
        <dbReference type="Proteomes" id="UP000256645"/>
    </source>
</evidence>
<accession>A0A3D8QTP6</accession>
<feature type="region of interest" description="Disordered" evidence="1">
    <location>
        <begin position="241"/>
        <end position="278"/>
    </location>
</feature>
<dbReference type="Proteomes" id="UP000256645">
    <property type="component" value="Unassembled WGS sequence"/>
</dbReference>
<dbReference type="OrthoDB" id="3564670at2759"/>
<proteinExistence type="predicted"/>
<evidence type="ECO:0000313" key="2">
    <source>
        <dbReference type="EMBL" id="RDW65030.1"/>
    </source>
</evidence>
<dbReference type="AlphaFoldDB" id="A0A3D8QTP6"/>